<dbReference type="OrthoDB" id="7743649at2"/>
<evidence type="ECO:0000313" key="2">
    <source>
        <dbReference type="Proteomes" id="UP000325684"/>
    </source>
</evidence>
<sequence>MLVQSANQEAREAVGIFDDPEHLQDGIDELLSSGFDRAALSLLAGEQIVEEKLGHRYRKVEVLADDPNVPRSAYVSMEAIGDLEGGLIGGLTYVGATAAIGAVVASGGTLAATIAGAALVGGVGGLVGSVLAKWVGEHHANYLQEQIDHGGLLLWVRADDPDAEKRAITILKKHSGRDVHVHPLSKPPGAKEDSHCPMIA</sequence>
<evidence type="ECO:0008006" key="3">
    <source>
        <dbReference type="Google" id="ProtNLM"/>
    </source>
</evidence>
<dbReference type="AlphaFoldDB" id="A0A5N3P5I2"/>
<organism evidence="1 2">
    <name type="scientific">Microvirga brassicacearum</name>
    <dbReference type="NCBI Taxonomy" id="2580413"/>
    <lineage>
        <taxon>Bacteria</taxon>
        <taxon>Pseudomonadati</taxon>
        <taxon>Pseudomonadota</taxon>
        <taxon>Alphaproteobacteria</taxon>
        <taxon>Hyphomicrobiales</taxon>
        <taxon>Methylobacteriaceae</taxon>
        <taxon>Microvirga</taxon>
    </lineage>
</organism>
<dbReference type="EMBL" id="VCMV01000050">
    <property type="protein sequence ID" value="KAB0264990.1"/>
    <property type="molecule type" value="Genomic_DNA"/>
</dbReference>
<comment type="caution">
    <text evidence="1">The sequence shown here is derived from an EMBL/GenBank/DDBJ whole genome shotgun (WGS) entry which is preliminary data.</text>
</comment>
<protein>
    <recommendedName>
        <fullName evidence="3">DUF1269 domain-containing protein</fullName>
    </recommendedName>
</protein>
<gene>
    <name evidence="1" type="ORF">FEZ63_20490</name>
</gene>
<name>A0A5N3P5I2_9HYPH</name>
<dbReference type="Proteomes" id="UP000325684">
    <property type="component" value="Unassembled WGS sequence"/>
</dbReference>
<evidence type="ECO:0000313" key="1">
    <source>
        <dbReference type="EMBL" id="KAB0264990.1"/>
    </source>
</evidence>
<proteinExistence type="predicted"/>
<dbReference type="RefSeq" id="WP_150947977.1">
    <property type="nucleotide sequence ID" value="NZ_VCMV01000050.1"/>
</dbReference>
<reference evidence="1 2" key="1">
    <citation type="journal article" date="2019" name="Microorganisms">
        <title>Genome Insights into the Novel Species Microvirga brassicacearum, a Rapeseed Endophyte with Biotechnological Potential.</title>
        <authorList>
            <person name="Jimenez-Gomez A."/>
            <person name="Saati-Santamaria Z."/>
            <person name="Igual J.M."/>
            <person name="Rivas R."/>
            <person name="Mateos P.F."/>
            <person name="Garcia-Fraile P."/>
        </authorList>
    </citation>
    <scope>NUCLEOTIDE SEQUENCE [LARGE SCALE GENOMIC DNA]</scope>
    <source>
        <strain evidence="1 2">CDVBN77</strain>
    </source>
</reference>
<keyword evidence="2" id="KW-1185">Reference proteome</keyword>
<accession>A0A5N3P5I2</accession>